<protein>
    <recommendedName>
        <fullName evidence="2">Cathepsin propeptide inhibitor domain-containing protein</fullName>
    </recommendedName>
</protein>
<dbReference type="InterPro" id="IPR038765">
    <property type="entry name" value="Papain-like_cys_pep_sf"/>
</dbReference>
<gene>
    <name evidence="3" type="ORF">IFM89_024005</name>
</gene>
<feature type="chain" id="PRO_5032347285" description="Cathepsin propeptide inhibitor domain-containing protein" evidence="1">
    <location>
        <begin position="30"/>
        <end position="102"/>
    </location>
</feature>
<dbReference type="Pfam" id="PF08246">
    <property type="entry name" value="Inhibitor_I29"/>
    <property type="match status" value="1"/>
</dbReference>
<dbReference type="EMBL" id="JADFTS010000008">
    <property type="protein sequence ID" value="KAF9593512.1"/>
    <property type="molecule type" value="Genomic_DNA"/>
</dbReference>
<name>A0A835LIA4_9MAGN</name>
<evidence type="ECO:0000259" key="2">
    <source>
        <dbReference type="SMART" id="SM00848"/>
    </source>
</evidence>
<evidence type="ECO:0000313" key="3">
    <source>
        <dbReference type="EMBL" id="KAF9593512.1"/>
    </source>
</evidence>
<dbReference type="OrthoDB" id="10253408at2759"/>
<proteinExistence type="predicted"/>
<keyword evidence="1" id="KW-0732">Signal</keyword>
<dbReference type="SUPFAM" id="SSF54001">
    <property type="entry name" value="Cysteine proteinases"/>
    <property type="match status" value="1"/>
</dbReference>
<organism evidence="3 4">
    <name type="scientific">Coptis chinensis</name>
    <dbReference type="NCBI Taxonomy" id="261450"/>
    <lineage>
        <taxon>Eukaryota</taxon>
        <taxon>Viridiplantae</taxon>
        <taxon>Streptophyta</taxon>
        <taxon>Embryophyta</taxon>
        <taxon>Tracheophyta</taxon>
        <taxon>Spermatophyta</taxon>
        <taxon>Magnoliopsida</taxon>
        <taxon>Ranunculales</taxon>
        <taxon>Ranunculaceae</taxon>
        <taxon>Coptidoideae</taxon>
        <taxon>Coptis</taxon>
    </lineage>
</organism>
<keyword evidence="4" id="KW-1185">Reference proteome</keyword>
<evidence type="ECO:0000313" key="4">
    <source>
        <dbReference type="Proteomes" id="UP000631114"/>
    </source>
</evidence>
<dbReference type="Gene3D" id="1.10.287.2250">
    <property type="match status" value="1"/>
</dbReference>
<reference evidence="3 4" key="1">
    <citation type="submission" date="2020-10" db="EMBL/GenBank/DDBJ databases">
        <title>The Coptis chinensis genome and diversification of protoberbering-type alkaloids.</title>
        <authorList>
            <person name="Wang B."/>
            <person name="Shu S."/>
            <person name="Song C."/>
            <person name="Liu Y."/>
        </authorList>
    </citation>
    <scope>NUCLEOTIDE SEQUENCE [LARGE SCALE GENOMIC DNA]</scope>
    <source>
        <strain evidence="3">HL-2020</strain>
        <tissue evidence="3">Leaf</tissue>
    </source>
</reference>
<dbReference type="Proteomes" id="UP000631114">
    <property type="component" value="Unassembled WGS sequence"/>
</dbReference>
<comment type="caution">
    <text evidence="3">The sequence shown here is derived from an EMBL/GenBank/DDBJ whole genome shotgun (WGS) entry which is preliminary data.</text>
</comment>
<accession>A0A835LIA4</accession>
<sequence length="102" mass="11982">MISTWKSIHFLNICLIILGLWACQAPSRAMHEVSMLEKYEQWMIRYGRVYNDATEQETRFQIYKENVERIEALNRAGNRSYTLSVNAFADQTNEEFKAARNG</sequence>
<feature type="domain" description="Cathepsin propeptide inhibitor" evidence="2">
    <location>
        <begin position="39"/>
        <end position="96"/>
    </location>
</feature>
<evidence type="ECO:0000256" key="1">
    <source>
        <dbReference type="SAM" id="SignalP"/>
    </source>
</evidence>
<dbReference type="SMART" id="SM00848">
    <property type="entry name" value="Inhibitor_I29"/>
    <property type="match status" value="1"/>
</dbReference>
<dbReference type="InterPro" id="IPR013201">
    <property type="entry name" value="Prot_inhib_I29"/>
</dbReference>
<feature type="signal peptide" evidence="1">
    <location>
        <begin position="1"/>
        <end position="29"/>
    </location>
</feature>
<dbReference type="AlphaFoldDB" id="A0A835LIA4"/>